<sequence>MDGWPAMSIHGDESQTERDWVLSQFKSAKSPIMKATDVAARGLDVKGVKYVVNYNFPGFLEDYVLRIGRTGRAGATGTAYTLFT</sequence>
<evidence type="ECO:0000313" key="3">
    <source>
        <dbReference type="EnsemblPlants" id="TuG1812G0300000765.01.T01"/>
    </source>
</evidence>
<dbReference type="Pfam" id="PF00271">
    <property type="entry name" value="Helicase_C"/>
    <property type="match status" value="1"/>
</dbReference>
<dbReference type="InterPro" id="IPR027417">
    <property type="entry name" value="P-loop_NTPase"/>
</dbReference>
<dbReference type="PANTHER" id="PTHR47958">
    <property type="entry name" value="ATP-DEPENDENT RNA HELICASE DBP3"/>
    <property type="match status" value="1"/>
</dbReference>
<feature type="domain" description="Helicase C-terminal" evidence="2">
    <location>
        <begin position="1"/>
        <end position="84"/>
    </location>
</feature>
<name>A0A8R7PMP5_TRIUA</name>
<dbReference type="AlphaFoldDB" id="A0A8R7PMP5"/>
<dbReference type="Proteomes" id="UP000015106">
    <property type="component" value="Chromosome 3"/>
</dbReference>
<protein>
    <recommendedName>
        <fullName evidence="2">Helicase C-terminal domain-containing protein</fullName>
    </recommendedName>
</protein>
<keyword evidence="1" id="KW-0694">RNA-binding</keyword>
<reference evidence="4" key="1">
    <citation type="journal article" date="2013" name="Nature">
        <title>Draft genome of the wheat A-genome progenitor Triticum urartu.</title>
        <authorList>
            <person name="Ling H.Q."/>
            <person name="Zhao S."/>
            <person name="Liu D."/>
            <person name="Wang J."/>
            <person name="Sun H."/>
            <person name="Zhang C."/>
            <person name="Fan H."/>
            <person name="Li D."/>
            <person name="Dong L."/>
            <person name="Tao Y."/>
            <person name="Gao C."/>
            <person name="Wu H."/>
            <person name="Li Y."/>
            <person name="Cui Y."/>
            <person name="Guo X."/>
            <person name="Zheng S."/>
            <person name="Wang B."/>
            <person name="Yu K."/>
            <person name="Liang Q."/>
            <person name="Yang W."/>
            <person name="Lou X."/>
            <person name="Chen J."/>
            <person name="Feng M."/>
            <person name="Jian J."/>
            <person name="Zhang X."/>
            <person name="Luo G."/>
            <person name="Jiang Y."/>
            <person name="Liu J."/>
            <person name="Wang Z."/>
            <person name="Sha Y."/>
            <person name="Zhang B."/>
            <person name="Wu H."/>
            <person name="Tang D."/>
            <person name="Shen Q."/>
            <person name="Xue P."/>
            <person name="Zou S."/>
            <person name="Wang X."/>
            <person name="Liu X."/>
            <person name="Wang F."/>
            <person name="Yang Y."/>
            <person name="An X."/>
            <person name="Dong Z."/>
            <person name="Zhang K."/>
            <person name="Zhang X."/>
            <person name="Luo M.C."/>
            <person name="Dvorak J."/>
            <person name="Tong Y."/>
            <person name="Wang J."/>
            <person name="Yang H."/>
            <person name="Li Z."/>
            <person name="Wang D."/>
            <person name="Zhang A."/>
            <person name="Wang J."/>
        </authorList>
    </citation>
    <scope>NUCLEOTIDE SEQUENCE</scope>
    <source>
        <strain evidence="4">cv. G1812</strain>
    </source>
</reference>
<dbReference type="Gramene" id="TuG1812G0300000765.01.T01">
    <property type="protein sequence ID" value="TuG1812G0300000765.01.T01"/>
    <property type="gene ID" value="TuG1812G0300000765.01"/>
</dbReference>
<dbReference type="GO" id="GO:0003723">
    <property type="term" value="F:RNA binding"/>
    <property type="evidence" value="ECO:0007669"/>
    <property type="project" value="UniProtKB-KW"/>
</dbReference>
<evidence type="ECO:0000313" key="4">
    <source>
        <dbReference type="Proteomes" id="UP000015106"/>
    </source>
</evidence>
<keyword evidence="4" id="KW-1185">Reference proteome</keyword>
<reference evidence="3" key="3">
    <citation type="submission" date="2022-06" db="UniProtKB">
        <authorList>
            <consortium name="EnsemblPlants"/>
        </authorList>
    </citation>
    <scope>IDENTIFICATION</scope>
</reference>
<dbReference type="PROSITE" id="PS51194">
    <property type="entry name" value="HELICASE_CTER"/>
    <property type="match status" value="1"/>
</dbReference>
<evidence type="ECO:0000259" key="2">
    <source>
        <dbReference type="PROSITE" id="PS51194"/>
    </source>
</evidence>
<proteinExistence type="predicted"/>
<dbReference type="SUPFAM" id="SSF52540">
    <property type="entry name" value="P-loop containing nucleoside triphosphate hydrolases"/>
    <property type="match status" value="1"/>
</dbReference>
<dbReference type="SMART" id="SM00490">
    <property type="entry name" value="HELICc"/>
    <property type="match status" value="1"/>
</dbReference>
<reference evidence="3" key="2">
    <citation type="submission" date="2018-03" db="EMBL/GenBank/DDBJ databases">
        <title>The Triticum urartu genome reveals the dynamic nature of wheat genome evolution.</title>
        <authorList>
            <person name="Ling H."/>
            <person name="Ma B."/>
            <person name="Shi X."/>
            <person name="Liu H."/>
            <person name="Dong L."/>
            <person name="Sun H."/>
            <person name="Cao Y."/>
            <person name="Gao Q."/>
            <person name="Zheng S."/>
            <person name="Li Y."/>
            <person name="Yu Y."/>
            <person name="Du H."/>
            <person name="Qi M."/>
            <person name="Li Y."/>
            <person name="Yu H."/>
            <person name="Cui Y."/>
            <person name="Wang N."/>
            <person name="Chen C."/>
            <person name="Wu H."/>
            <person name="Zhao Y."/>
            <person name="Zhang J."/>
            <person name="Li Y."/>
            <person name="Zhou W."/>
            <person name="Zhang B."/>
            <person name="Hu W."/>
            <person name="Eijk M."/>
            <person name="Tang J."/>
            <person name="Witsenboer H."/>
            <person name="Zhao S."/>
            <person name="Li Z."/>
            <person name="Zhang A."/>
            <person name="Wang D."/>
            <person name="Liang C."/>
        </authorList>
    </citation>
    <scope>NUCLEOTIDE SEQUENCE [LARGE SCALE GENOMIC DNA]</scope>
    <source>
        <strain evidence="3">cv. G1812</strain>
    </source>
</reference>
<dbReference type="EnsemblPlants" id="TuG1812G0300000765.01.T01">
    <property type="protein sequence ID" value="TuG1812G0300000765.01.T01"/>
    <property type="gene ID" value="TuG1812G0300000765.01"/>
</dbReference>
<dbReference type="InterPro" id="IPR001650">
    <property type="entry name" value="Helicase_C-like"/>
</dbReference>
<organism evidence="3 4">
    <name type="scientific">Triticum urartu</name>
    <name type="common">Red wild einkorn</name>
    <name type="synonym">Crithodium urartu</name>
    <dbReference type="NCBI Taxonomy" id="4572"/>
    <lineage>
        <taxon>Eukaryota</taxon>
        <taxon>Viridiplantae</taxon>
        <taxon>Streptophyta</taxon>
        <taxon>Embryophyta</taxon>
        <taxon>Tracheophyta</taxon>
        <taxon>Spermatophyta</taxon>
        <taxon>Magnoliopsida</taxon>
        <taxon>Liliopsida</taxon>
        <taxon>Poales</taxon>
        <taxon>Poaceae</taxon>
        <taxon>BOP clade</taxon>
        <taxon>Pooideae</taxon>
        <taxon>Triticodae</taxon>
        <taxon>Triticeae</taxon>
        <taxon>Triticinae</taxon>
        <taxon>Triticum</taxon>
    </lineage>
</organism>
<dbReference type="Gene3D" id="3.40.50.300">
    <property type="entry name" value="P-loop containing nucleotide triphosphate hydrolases"/>
    <property type="match status" value="1"/>
</dbReference>
<evidence type="ECO:0000256" key="1">
    <source>
        <dbReference type="ARBA" id="ARBA00022884"/>
    </source>
</evidence>
<accession>A0A8R7PMP5</accession>
<dbReference type="CDD" id="cd18787">
    <property type="entry name" value="SF2_C_DEAD"/>
    <property type="match status" value="1"/>
</dbReference>